<organism evidence="1 2">
    <name type="scientific">Allosphingosinicella humi</name>
    <dbReference type="NCBI Taxonomy" id="2068657"/>
    <lineage>
        <taxon>Bacteria</taxon>
        <taxon>Pseudomonadati</taxon>
        <taxon>Pseudomonadota</taxon>
        <taxon>Alphaproteobacteria</taxon>
        <taxon>Sphingomonadales</taxon>
        <taxon>Sphingomonadaceae</taxon>
        <taxon>Allosphingosinicella</taxon>
    </lineage>
</organism>
<protein>
    <submittedName>
        <fullName evidence="1">Uncharacterized protein</fullName>
    </submittedName>
</protein>
<accession>A0A2U2J364</accession>
<comment type="caution">
    <text evidence="1">The sequence shown here is derived from an EMBL/GenBank/DDBJ whole genome shotgun (WGS) entry which is preliminary data.</text>
</comment>
<dbReference type="Proteomes" id="UP000245916">
    <property type="component" value="Unassembled WGS sequence"/>
</dbReference>
<name>A0A2U2J364_9SPHN</name>
<dbReference type="AlphaFoldDB" id="A0A2U2J364"/>
<dbReference type="RefSeq" id="WP_109270907.1">
    <property type="nucleotide sequence ID" value="NZ_QFFF01000001.1"/>
</dbReference>
<dbReference type="EMBL" id="QFFF01000001">
    <property type="protein sequence ID" value="PWG02768.1"/>
    <property type="molecule type" value="Genomic_DNA"/>
</dbReference>
<reference evidence="1 2" key="1">
    <citation type="submission" date="2018-05" db="EMBL/GenBank/DDBJ databases">
        <title>Genome of Sphingosinicella humi QZX222.</title>
        <authorList>
            <person name="Qiao Z."/>
            <person name="Wang G."/>
        </authorList>
    </citation>
    <scope>NUCLEOTIDE SEQUENCE [LARGE SCALE GENOMIC DNA]</scope>
    <source>
        <strain evidence="1 2">QZX222</strain>
    </source>
</reference>
<evidence type="ECO:0000313" key="2">
    <source>
        <dbReference type="Proteomes" id="UP000245916"/>
    </source>
</evidence>
<gene>
    <name evidence="1" type="ORF">DF286_07760</name>
</gene>
<proteinExistence type="predicted"/>
<keyword evidence="2" id="KW-1185">Reference proteome</keyword>
<evidence type="ECO:0000313" key="1">
    <source>
        <dbReference type="EMBL" id="PWG02768.1"/>
    </source>
</evidence>
<sequence>MLYQEHRWQSCRLLIVHGPPGVDASSVLEGNGVTLMHDDILMIAEHDEGPTPWLELERITVRGEAGPLEDPGIPRAA</sequence>